<evidence type="ECO:0000313" key="1">
    <source>
        <dbReference type="EMBL" id="EBO8589322.1"/>
    </source>
</evidence>
<proteinExistence type="predicted"/>
<comment type="caution">
    <text evidence="1">The sequence shown here is derived from an EMBL/GenBank/DDBJ whole genome shotgun (WGS) entry which is preliminary data.</text>
</comment>
<dbReference type="EMBL" id="AAGJVW010000049">
    <property type="protein sequence ID" value="EBO8589322.1"/>
    <property type="molecule type" value="Genomic_DNA"/>
</dbReference>
<reference evidence="1" key="1">
    <citation type="submission" date="2019-06" db="EMBL/GenBank/DDBJ databases">
        <authorList>
            <consortium name="NARMS: The National Antimicrobial Resistance Monitoring System"/>
        </authorList>
    </citation>
    <scope>NUCLEOTIDE SEQUENCE</scope>
    <source>
        <strain evidence="1">FSIS11815944</strain>
    </source>
</reference>
<name>A0A5U1W8Z7_SALMO</name>
<protein>
    <submittedName>
        <fullName evidence="1">Uncharacterized protein</fullName>
    </submittedName>
</protein>
<organism evidence="1">
    <name type="scientific">Salmonella montevideo</name>
    <dbReference type="NCBI Taxonomy" id="115981"/>
    <lineage>
        <taxon>Bacteria</taxon>
        <taxon>Pseudomonadati</taxon>
        <taxon>Pseudomonadota</taxon>
        <taxon>Gammaproteobacteria</taxon>
        <taxon>Enterobacterales</taxon>
        <taxon>Enterobacteriaceae</taxon>
        <taxon>Salmonella</taxon>
    </lineage>
</organism>
<gene>
    <name evidence="1" type="ORF">EIC46_21590</name>
</gene>
<accession>A0A5U1W8Z7</accession>
<sequence>MQCTCGGETKDSMSISKLHDLRWEFVICKSCGRIDMDILFNYSRTKIILKGYQARLFYREQTINRKNSNEDEE</sequence>
<dbReference type="AlphaFoldDB" id="A0A5U1W8Z7"/>